<dbReference type="InterPro" id="IPR000390">
    <property type="entry name" value="Small_drug/metabolite_transptr"/>
</dbReference>
<keyword evidence="2" id="KW-1003">Cell membrane</keyword>
<protein>
    <recommendedName>
        <fullName evidence="9">EamA domain-containing protein</fullName>
    </recommendedName>
</protein>
<evidence type="ECO:0000256" key="2">
    <source>
        <dbReference type="ARBA" id="ARBA00022475"/>
    </source>
</evidence>
<evidence type="ECO:0000256" key="5">
    <source>
        <dbReference type="ARBA" id="ARBA00023136"/>
    </source>
</evidence>
<evidence type="ECO:0000256" key="4">
    <source>
        <dbReference type="ARBA" id="ARBA00022989"/>
    </source>
</evidence>
<dbReference type="AlphaFoldDB" id="A0A1G2QAX7"/>
<evidence type="ECO:0000313" key="7">
    <source>
        <dbReference type="EMBL" id="OHA57259.1"/>
    </source>
</evidence>
<dbReference type="GO" id="GO:0005886">
    <property type="term" value="C:plasma membrane"/>
    <property type="evidence" value="ECO:0007669"/>
    <property type="project" value="UniProtKB-SubCell"/>
</dbReference>
<dbReference type="Gene3D" id="1.10.3730.20">
    <property type="match status" value="1"/>
</dbReference>
<dbReference type="STRING" id="1802435.A2114_02750"/>
<dbReference type="InterPro" id="IPR037185">
    <property type="entry name" value="EmrE-like"/>
</dbReference>
<dbReference type="SUPFAM" id="SSF103481">
    <property type="entry name" value="Multidrug resistance efflux transporter EmrE"/>
    <property type="match status" value="1"/>
</dbReference>
<dbReference type="PANTHER" id="PTHR30561">
    <property type="entry name" value="SMR FAMILY PROTON-DEPENDENT DRUG EFFLUX TRANSPORTER SUGE"/>
    <property type="match status" value="1"/>
</dbReference>
<comment type="caution">
    <text evidence="7">The sequence shown here is derived from an EMBL/GenBank/DDBJ whole genome shotgun (WGS) entry which is preliminary data.</text>
</comment>
<dbReference type="GO" id="GO:0022857">
    <property type="term" value="F:transmembrane transporter activity"/>
    <property type="evidence" value="ECO:0007669"/>
    <property type="project" value="InterPro"/>
</dbReference>
<evidence type="ECO:0008006" key="9">
    <source>
        <dbReference type="Google" id="ProtNLM"/>
    </source>
</evidence>
<keyword evidence="3 6" id="KW-0812">Transmembrane</keyword>
<dbReference type="PANTHER" id="PTHR30561:SF9">
    <property type="entry name" value="4-AMINO-4-DEOXY-L-ARABINOSE-PHOSPHOUNDECAPRENOL FLIPPASE SUBUNIT ARNF-RELATED"/>
    <property type="match status" value="1"/>
</dbReference>
<name>A0A1G2QAX7_9BACT</name>
<keyword evidence="5 6" id="KW-0472">Membrane</keyword>
<dbReference type="Proteomes" id="UP000176494">
    <property type="component" value="Unassembled WGS sequence"/>
</dbReference>
<sequence>MPIIYLLLAFTLNGVANIILKVSANRGLNLSVWNPATLVAKNYLFLLGLAIFAANVIFYFLALRSVPISIAYPVMVVMSFLLINAYAVWGLGEVITPGQVVGYLFLILGLIMIFYFKI</sequence>
<evidence type="ECO:0000256" key="3">
    <source>
        <dbReference type="ARBA" id="ARBA00022692"/>
    </source>
</evidence>
<organism evidence="7 8">
    <name type="scientific">Candidatus Vogelbacteria bacterium GWA1_51_14</name>
    <dbReference type="NCBI Taxonomy" id="1802435"/>
    <lineage>
        <taxon>Bacteria</taxon>
        <taxon>Candidatus Vogeliibacteriota</taxon>
    </lineage>
</organism>
<comment type="subcellular location">
    <subcellularLocation>
        <location evidence="1">Cell membrane</location>
        <topology evidence="1">Multi-pass membrane protein</topology>
    </subcellularLocation>
</comment>
<evidence type="ECO:0000256" key="6">
    <source>
        <dbReference type="SAM" id="Phobius"/>
    </source>
</evidence>
<gene>
    <name evidence="7" type="ORF">A2114_02750</name>
</gene>
<evidence type="ECO:0000313" key="8">
    <source>
        <dbReference type="Proteomes" id="UP000176494"/>
    </source>
</evidence>
<keyword evidence="4 6" id="KW-1133">Transmembrane helix</keyword>
<accession>A0A1G2QAX7</accession>
<feature type="transmembrane region" description="Helical" evidence="6">
    <location>
        <begin position="43"/>
        <end position="63"/>
    </location>
</feature>
<evidence type="ECO:0000256" key="1">
    <source>
        <dbReference type="ARBA" id="ARBA00004651"/>
    </source>
</evidence>
<reference evidence="7 8" key="1">
    <citation type="journal article" date="2016" name="Nat. Commun.">
        <title>Thousands of microbial genomes shed light on interconnected biogeochemical processes in an aquifer system.</title>
        <authorList>
            <person name="Anantharaman K."/>
            <person name="Brown C.T."/>
            <person name="Hug L.A."/>
            <person name="Sharon I."/>
            <person name="Castelle C.J."/>
            <person name="Probst A.J."/>
            <person name="Thomas B.C."/>
            <person name="Singh A."/>
            <person name="Wilkins M.J."/>
            <person name="Karaoz U."/>
            <person name="Brodie E.L."/>
            <person name="Williams K.H."/>
            <person name="Hubbard S.S."/>
            <person name="Banfield J.F."/>
        </authorList>
    </citation>
    <scope>NUCLEOTIDE SEQUENCE [LARGE SCALE GENOMIC DNA]</scope>
</reference>
<proteinExistence type="predicted"/>
<feature type="transmembrane region" description="Helical" evidence="6">
    <location>
        <begin position="70"/>
        <end position="89"/>
    </location>
</feature>
<feature type="transmembrane region" description="Helical" evidence="6">
    <location>
        <begin position="95"/>
        <end position="116"/>
    </location>
</feature>
<dbReference type="EMBL" id="MHTG01000018">
    <property type="protein sequence ID" value="OHA57259.1"/>
    <property type="molecule type" value="Genomic_DNA"/>
</dbReference>